<feature type="region of interest" description="Disordered" evidence="1">
    <location>
        <begin position="170"/>
        <end position="193"/>
    </location>
</feature>
<evidence type="ECO:0000256" key="1">
    <source>
        <dbReference type="SAM" id="MobiDB-lite"/>
    </source>
</evidence>
<dbReference type="Proteomes" id="UP000014680">
    <property type="component" value="Unassembled WGS sequence"/>
</dbReference>
<name>A0A0A1U4D1_ENTIV</name>
<dbReference type="EMBL" id="KB206960">
    <property type="protein sequence ID" value="ELP86555.1"/>
    <property type="molecule type" value="Genomic_DNA"/>
</dbReference>
<dbReference type="GeneID" id="14885573"/>
<protein>
    <submittedName>
        <fullName evidence="2">Uncharacterized protein</fullName>
    </submittedName>
</protein>
<sequence>MSKSFTRLGFALPRALQGHVESIIKKEQENQQFLSNFIEQEKMEKPQLELLLGGVRELYDMSNKERFYGYYMHNFPQFSLKVKNTRFLTKHPRDKLYNQLFLDLKYYEDLFDILNKLAENLKMTGDQLFLTTIHNFEDFIRNLKDLQRKHGFKEKHFVRRRNDIWEKFKEQGFGTPPGAASSSKATGATGVGK</sequence>
<evidence type="ECO:0000313" key="2">
    <source>
        <dbReference type="EMBL" id="ELP86555.1"/>
    </source>
</evidence>
<dbReference type="AlphaFoldDB" id="A0A0A1U4D1"/>
<accession>A0A0A1U4D1</accession>
<keyword evidence="3" id="KW-1185">Reference proteome</keyword>
<evidence type="ECO:0000313" key="3">
    <source>
        <dbReference type="Proteomes" id="UP000014680"/>
    </source>
</evidence>
<gene>
    <name evidence="2" type="ORF">EIN_161690</name>
</gene>
<organism evidence="2 3">
    <name type="scientific">Entamoeba invadens IP1</name>
    <dbReference type="NCBI Taxonomy" id="370355"/>
    <lineage>
        <taxon>Eukaryota</taxon>
        <taxon>Amoebozoa</taxon>
        <taxon>Evosea</taxon>
        <taxon>Archamoebae</taxon>
        <taxon>Mastigamoebida</taxon>
        <taxon>Entamoebidae</taxon>
        <taxon>Entamoeba</taxon>
    </lineage>
</organism>
<dbReference type="RefSeq" id="XP_004185901.1">
    <property type="nucleotide sequence ID" value="XM_004185853.1"/>
</dbReference>
<proteinExistence type="predicted"/>
<reference evidence="2 3" key="1">
    <citation type="submission" date="2012-10" db="EMBL/GenBank/DDBJ databases">
        <authorList>
            <person name="Zafar N."/>
            <person name="Inman J."/>
            <person name="Hall N."/>
            <person name="Lorenzi H."/>
            <person name="Caler E."/>
        </authorList>
    </citation>
    <scope>NUCLEOTIDE SEQUENCE [LARGE SCALE GENOMIC DNA]</scope>
    <source>
        <strain evidence="2 3">IP1</strain>
    </source>
</reference>
<dbReference type="VEuPathDB" id="AmoebaDB:EIN_161690"/>
<dbReference type="KEGG" id="eiv:EIN_161690"/>
<feature type="compositionally biased region" description="Low complexity" evidence="1">
    <location>
        <begin position="174"/>
        <end position="193"/>
    </location>
</feature>